<feature type="transmembrane region" description="Helical" evidence="1">
    <location>
        <begin position="65"/>
        <end position="88"/>
    </location>
</feature>
<comment type="caution">
    <text evidence="2">The sequence shown here is derived from an EMBL/GenBank/DDBJ whole genome shotgun (WGS) entry which is preliminary data.</text>
</comment>
<organism evidence="2 3">
    <name type="scientific">Trifolium medium</name>
    <dbReference type="NCBI Taxonomy" id="97028"/>
    <lineage>
        <taxon>Eukaryota</taxon>
        <taxon>Viridiplantae</taxon>
        <taxon>Streptophyta</taxon>
        <taxon>Embryophyta</taxon>
        <taxon>Tracheophyta</taxon>
        <taxon>Spermatophyta</taxon>
        <taxon>Magnoliopsida</taxon>
        <taxon>eudicotyledons</taxon>
        <taxon>Gunneridae</taxon>
        <taxon>Pentapetalae</taxon>
        <taxon>rosids</taxon>
        <taxon>fabids</taxon>
        <taxon>Fabales</taxon>
        <taxon>Fabaceae</taxon>
        <taxon>Papilionoideae</taxon>
        <taxon>50 kb inversion clade</taxon>
        <taxon>NPAAA clade</taxon>
        <taxon>Hologalegina</taxon>
        <taxon>IRL clade</taxon>
        <taxon>Trifolieae</taxon>
        <taxon>Trifolium</taxon>
    </lineage>
</organism>
<keyword evidence="1" id="KW-1133">Transmembrane helix</keyword>
<accession>A0A392PFP4</accession>
<evidence type="ECO:0008006" key="4">
    <source>
        <dbReference type="Google" id="ProtNLM"/>
    </source>
</evidence>
<reference evidence="2 3" key="1">
    <citation type="journal article" date="2018" name="Front. Plant Sci.">
        <title>Red Clover (Trifolium pratense) and Zigzag Clover (T. medium) - A Picture of Genomic Similarities and Differences.</title>
        <authorList>
            <person name="Dluhosova J."/>
            <person name="Istvanek J."/>
            <person name="Nedelnik J."/>
            <person name="Repkova J."/>
        </authorList>
    </citation>
    <scope>NUCLEOTIDE SEQUENCE [LARGE SCALE GENOMIC DNA]</scope>
    <source>
        <strain evidence="3">cv. 10/8</strain>
        <tissue evidence="2">Leaf</tissue>
    </source>
</reference>
<evidence type="ECO:0000256" key="1">
    <source>
        <dbReference type="SAM" id="Phobius"/>
    </source>
</evidence>
<feature type="transmembrane region" description="Helical" evidence="1">
    <location>
        <begin position="100"/>
        <end position="120"/>
    </location>
</feature>
<keyword evidence="1" id="KW-0472">Membrane</keyword>
<dbReference type="EMBL" id="LXQA010078156">
    <property type="protein sequence ID" value="MCI10918.1"/>
    <property type="molecule type" value="Genomic_DNA"/>
</dbReference>
<sequence>MSKGWSFGFLMLRIHKEIVSGYGGILHQIWKDGDVFCAGDWQWVFVHWCGGSAADLVGLGYFRGLAVRCCFGVFGASAVTYLFFYVLGSKGVVIPVRRGSLSWWFCGGSGWFGVFSSYLAA</sequence>
<dbReference type="AlphaFoldDB" id="A0A392PFP4"/>
<evidence type="ECO:0000313" key="3">
    <source>
        <dbReference type="Proteomes" id="UP000265520"/>
    </source>
</evidence>
<proteinExistence type="predicted"/>
<protein>
    <recommendedName>
        <fullName evidence="4">Transmembrane protein</fullName>
    </recommendedName>
</protein>
<keyword evidence="3" id="KW-1185">Reference proteome</keyword>
<keyword evidence="1" id="KW-0812">Transmembrane</keyword>
<evidence type="ECO:0000313" key="2">
    <source>
        <dbReference type="EMBL" id="MCI10918.1"/>
    </source>
</evidence>
<name>A0A392PFP4_9FABA</name>
<dbReference type="Proteomes" id="UP000265520">
    <property type="component" value="Unassembled WGS sequence"/>
</dbReference>